<dbReference type="AlphaFoldDB" id="A0A4P7W3G3"/>
<keyword evidence="1" id="KW-1133">Transmembrane helix</keyword>
<keyword evidence="1" id="KW-0812">Transmembrane</keyword>
<gene>
    <name evidence="2" type="ORF">E7747_09565</name>
</gene>
<dbReference type="SMART" id="SM00028">
    <property type="entry name" value="TPR"/>
    <property type="match status" value="2"/>
</dbReference>
<evidence type="ECO:0000256" key="1">
    <source>
        <dbReference type="SAM" id="Phobius"/>
    </source>
</evidence>
<dbReference type="KEGG" id="ddb:E7747_09565"/>
<dbReference type="Gene3D" id="1.25.40.10">
    <property type="entry name" value="Tetratricopeptide repeat domain"/>
    <property type="match status" value="1"/>
</dbReference>
<organism evidence="2 3">
    <name type="scientific">Duncaniella dubosii</name>
    <dbReference type="NCBI Taxonomy" id="2518971"/>
    <lineage>
        <taxon>Bacteria</taxon>
        <taxon>Pseudomonadati</taxon>
        <taxon>Bacteroidota</taxon>
        <taxon>Bacteroidia</taxon>
        <taxon>Bacteroidales</taxon>
        <taxon>Muribaculaceae</taxon>
        <taxon>Duncaniella</taxon>
    </lineage>
</organism>
<dbReference type="InterPro" id="IPR019734">
    <property type="entry name" value="TPR_rpt"/>
</dbReference>
<keyword evidence="1" id="KW-0472">Membrane</keyword>
<sequence>MLDFTINQCKMSRLQTLITTFILAIVVAACGGMADRRLAEAEEIMDNAPDSALVILQSIRPSDLRSEHSRALHSLLITQAQSKNYIPIPSDSIIRQTAEYFDGTSDTRHRMLAHYYLGDVRLELKSYAPALTAHFEALDLARELDDKFYIAMAARGISQIYHSNYCFSEELEFAKIAYENFLLAGRRPFTDDGLFFLASAYHNNHDYEKSVRLSRQLLDTIAKTGDKFWLIPTYRLLGLSLFSNKEYDKSLDIYQKVCESAEANPSDSAYFGLACINLGDTVKAYDILTSIPDIKKGINHWLGYEVYSALDSTQKAFDMMTAMYKDADRALYSSCKRNISGALIDYNSYKHSIIQERLKYVKTISIFTILIVCFLMATIIYFAIRHHRNQQAAIDRYIRVSDNLYITIDKLRESEEQLQTTTKNLKITVEENENRANTIITNLIRDRFDEINNLCQGLYENDTPATRKKIVNLVNSFINGFTDDDAKIKKLEDIANLQFNGIMTKLSVDFPKLIKTDRLFILYTCLGFSTQSIAFLLHDERITTTYDRRKRIKRKFTTFEGENRDIYLDIFQ</sequence>
<reference evidence="3" key="1">
    <citation type="submission" date="2019-02" db="EMBL/GenBank/DDBJ databases">
        <title>Isolation and identification of novel species under the genus Muribaculum.</title>
        <authorList>
            <person name="Miyake S."/>
            <person name="Ding Y."/>
            <person name="Low A."/>
            <person name="Soh M."/>
            <person name="Seedorf H."/>
        </authorList>
    </citation>
    <scope>NUCLEOTIDE SEQUENCE [LARGE SCALE GENOMIC DNA]</scope>
    <source>
        <strain evidence="3">H5</strain>
    </source>
</reference>
<keyword evidence="3" id="KW-1185">Reference proteome</keyword>
<evidence type="ECO:0000313" key="2">
    <source>
        <dbReference type="EMBL" id="QCD42504.1"/>
    </source>
</evidence>
<dbReference type="SUPFAM" id="SSF48452">
    <property type="entry name" value="TPR-like"/>
    <property type="match status" value="1"/>
</dbReference>
<dbReference type="InterPro" id="IPR011990">
    <property type="entry name" value="TPR-like_helical_dom_sf"/>
</dbReference>
<protein>
    <submittedName>
        <fullName evidence="2">Tetratricopeptide repeat protein</fullName>
    </submittedName>
</protein>
<proteinExistence type="predicted"/>
<evidence type="ECO:0000313" key="3">
    <source>
        <dbReference type="Proteomes" id="UP000297149"/>
    </source>
</evidence>
<accession>A0A4P7W3G3</accession>
<name>A0A4P7W3G3_9BACT</name>
<dbReference type="EMBL" id="CP039396">
    <property type="protein sequence ID" value="QCD42504.1"/>
    <property type="molecule type" value="Genomic_DNA"/>
</dbReference>
<feature type="transmembrane region" description="Helical" evidence="1">
    <location>
        <begin position="520"/>
        <end position="538"/>
    </location>
</feature>
<dbReference type="Proteomes" id="UP000297149">
    <property type="component" value="Chromosome"/>
</dbReference>
<feature type="transmembrane region" description="Helical" evidence="1">
    <location>
        <begin position="364"/>
        <end position="384"/>
    </location>
</feature>